<dbReference type="GO" id="GO:0004824">
    <property type="term" value="F:lysine-tRNA ligase activity"/>
    <property type="evidence" value="ECO:0007669"/>
    <property type="project" value="UniProtKB-UniRule"/>
</dbReference>
<evidence type="ECO:0000256" key="3">
    <source>
        <dbReference type="ARBA" id="ARBA00022741"/>
    </source>
</evidence>
<dbReference type="NCBIfam" id="TIGR00499">
    <property type="entry name" value="lysS_bact"/>
    <property type="match status" value="1"/>
</dbReference>
<keyword evidence="1 7" id="KW-0436">Ligase</keyword>
<comment type="caution">
    <text evidence="10">The sequence shown here is derived from an EMBL/GenBank/DDBJ whole genome shotgun (WGS) entry which is preliminary data.</text>
</comment>
<dbReference type="HAMAP" id="MF_00252">
    <property type="entry name" value="Lys_tRNA_synth_class2"/>
    <property type="match status" value="1"/>
</dbReference>
<reference evidence="10" key="1">
    <citation type="journal article" date="2014" name="Int. J. Syst. Evol. Microbiol.">
        <title>Complete genome sequence of Corynebacterium casei LMG S-19264T (=DSM 44701T), isolated from a smear-ripened cheese.</title>
        <authorList>
            <consortium name="US DOE Joint Genome Institute (JGI-PGF)"/>
            <person name="Walter F."/>
            <person name="Albersmeier A."/>
            <person name="Kalinowski J."/>
            <person name="Ruckert C."/>
        </authorList>
    </citation>
    <scope>NUCLEOTIDE SEQUENCE</scope>
    <source>
        <strain evidence="10">JCM 10088</strain>
    </source>
</reference>
<feature type="binding site" evidence="7">
    <location>
        <position position="427"/>
    </location>
    <ligand>
        <name>Mg(2+)</name>
        <dbReference type="ChEBI" id="CHEBI:18420"/>
        <label>1</label>
    </ligand>
</feature>
<keyword evidence="4 7" id="KW-0067">ATP-binding</keyword>
<dbReference type="InterPro" id="IPR018149">
    <property type="entry name" value="Lys-tRNA-synth_II_C"/>
</dbReference>
<evidence type="ECO:0000313" key="10">
    <source>
        <dbReference type="EMBL" id="GGP22380.1"/>
    </source>
</evidence>
<organism evidence="10 11">
    <name type="scientific">Thermocladium modestius</name>
    <dbReference type="NCBI Taxonomy" id="62609"/>
    <lineage>
        <taxon>Archaea</taxon>
        <taxon>Thermoproteota</taxon>
        <taxon>Thermoprotei</taxon>
        <taxon>Thermoproteales</taxon>
        <taxon>Thermoproteaceae</taxon>
        <taxon>Thermocladium</taxon>
    </lineage>
</organism>
<evidence type="ECO:0000256" key="1">
    <source>
        <dbReference type="ARBA" id="ARBA00022598"/>
    </source>
</evidence>
<comment type="subunit">
    <text evidence="7">Homodimer.</text>
</comment>
<proteinExistence type="inferred from homology"/>
<dbReference type="Pfam" id="PF00152">
    <property type="entry name" value="tRNA-synt_2"/>
    <property type="match status" value="1"/>
</dbReference>
<dbReference type="InterPro" id="IPR044136">
    <property type="entry name" value="Lys-tRNA-ligase_II_N"/>
</dbReference>
<dbReference type="GO" id="GO:0005524">
    <property type="term" value="F:ATP binding"/>
    <property type="evidence" value="ECO:0007669"/>
    <property type="project" value="UniProtKB-UniRule"/>
</dbReference>
<sequence>MALNLISFKADADNAIVPTPPWNQERLQALQSLREAGIDPYPHKYEITHTIHEIREIAKSRPFTAPSKEMTFIETNISTAGRIANIRPHGKASFVDIFDEGEKLQLYLRVNELGNRYDEFLRFIDRGDIVGVRGNLFYTMKGELTLLVEDYRLLSKALLDPPDWTNYTTEWRYSHRYLDFLYNPSARRSISIRFKATQTIREFLFERGFMEVETPVVQPVYGGALAKPFRTHVNALDEDWYLRISLELYLKRFIIGGFDKVFEIGKVFRNEDIDVTHNPEYTLMELYWAYADYNDLMKLTEEMISSVAVKTLGTSTVKYGSIEISLEPPFKRITMSESLSNALGLDVDSLSDAELKALMDKHGLVPRGGEYVRGLMIEKLFDKLVTPSLIQPTFITDYPLETTPLCKPHRSKPGLIERFELYIAGMELANAYTELNDPILQHKLFEDEQRRFQRGDEEAHPYDFDFVVAMSYGMPPTGGLGLGVDRLAMILTDNESIKEVIPFPMIKKTGGQQ</sequence>
<comment type="catalytic activity">
    <reaction evidence="6 7 8">
        <text>tRNA(Lys) + L-lysine + ATP = L-lysyl-tRNA(Lys) + AMP + diphosphate</text>
        <dbReference type="Rhea" id="RHEA:20792"/>
        <dbReference type="Rhea" id="RHEA-COMP:9696"/>
        <dbReference type="Rhea" id="RHEA-COMP:9697"/>
        <dbReference type="ChEBI" id="CHEBI:30616"/>
        <dbReference type="ChEBI" id="CHEBI:32551"/>
        <dbReference type="ChEBI" id="CHEBI:33019"/>
        <dbReference type="ChEBI" id="CHEBI:78442"/>
        <dbReference type="ChEBI" id="CHEBI:78529"/>
        <dbReference type="ChEBI" id="CHEBI:456215"/>
        <dbReference type="EC" id="6.1.1.6"/>
    </reaction>
</comment>
<dbReference type="GO" id="GO:0000049">
    <property type="term" value="F:tRNA binding"/>
    <property type="evidence" value="ECO:0007669"/>
    <property type="project" value="TreeGrafter"/>
</dbReference>
<name>A0A830GVY6_9CREN</name>
<dbReference type="AlphaFoldDB" id="A0A830GVY6"/>
<dbReference type="PROSITE" id="PS50862">
    <property type="entry name" value="AA_TRNA_LIGASE_II"/>
    <property type="match status" value="1"/>
</dbReference>
<dbReference type="Gene3D" id="3.30.930.10">
    <property type="entry name" value="Bira Bifunctional Protein, Domain 2"/>
    <property type="match status" value="1"/>
</dbReference>
<keyword evidence="7" id="KW-0963">Cytoplasm</keyword>
<evidence type="ECO:0000256" key="8">
    <source>
        <dbReference type="RuleBase" id="RU000336"/>
    </source>
</evidence>
<reference evidence="10" key="2">
    <citation type="submission" date="2020-09" db="EMBL/GenBank/DDBJ databases">
        <authorList>
            <person name="Sun Q."/>
            <person name="Ohkuma M."/>
        </authorList>
    </citation>
    <scope>NUCLEOTIDE SEQUENCE</scope>
    <source>
        <strain evidence="10">JCM 10088</strain>
    </source>
</reference>
<keyword evidence="7" id="KW-0648">Protein biosynthesis</keyword>
<gene>
    <name evidence="7" type="primary">lysS</name>
    <name evidence="10" type="ORF">GCM10007981_18210</name>
</gene>
<dbReference type="SUPFAM" id="SSF55681">
    <property type="entry name" value="Class II aaRS and biotin synthetases"/>
    <property type="match status" value="1"/>
</dbReference>
<dbReference type="GO" id="GO:0006430">
    <property type="term" value="P:lysyl-tRNA aminoacylation"/>
    <property type="evidence" value="ECO:0007669"/>
    <property type="project" value="UniProtKB-UniRule"/>
</dbReference>
<dbReference type="Proteomes" id="UP000610960">
    <property type="component" value="Unassembled WGS sequence"/>
</dbReference>
<dbReference type="InterPro" id="IPR006195">
    <property type="entry name" value="aa-tRNA-synth_II"/>
</dbReference>
<comment type="subcellular location">
    <subcellularLocation>
        <location evidence="7">Cytoplasm</location>
    </subcellularLocation>
</comment>
<keyword evidence="3 7" id="KW-0547">Nucleotide-binding</keyword>
<dbReference type="InterPro" id="IPR012340">
    <property type="entry name" value="NA-bd_OB-fold"/>
</dbReference>
<dbReference type="PANTHER" id="PTHR42918:SF15">
    <property type="entry name" value="LYSINE--TRNA LIGASE, CHLOROPLASTIC_MITOCHONDRIAL"/>
    <property type="match status" value="1"/>
</dbReference>
<dbReference type="NCBIfam" id="NF001756">
    <property type="entry name" value="PRK00484.1"/>
    <property type="match status" value="1"/>
</dbReference>
<evidence type="ECO:0000256" key="2">
    <source>
        <dbReference type="ARBA" id="ARBA00022723"/>
    </source>
</evidence>
<evidence type="ECO:0000256" key="7">
    <source>
        <dbReference type="HAMAP-Rule" id="MF_00252"/>
    </source>
</evidence>
<evidence type="ECO:0000256" key="5">
    <source>
        <dbReference type="ARBA" id="ARBA00023146"/>
    </source>
</evidence>
<evidence type="ECO:0000313" key="11">
    <source>
        <dbReference type="Proteomes" id="UP000610960"/>
    </source>
</evidence>
<dbReference type="EC" id="6.1.1.6" evidence="7"/>
<dbReference type="GO" id="GO:0000287">
    <property type="term" value="F:magnesium ion binding"/>
    <property type="evidence" value="ECO:0007669"/>
    <property type="project" value="UniProtKB-UniRule"/>
</dbReference>
<dbReference type="Pfam" id="PF01336">
    <property type="entry name" value="tRNA_anti-codon"/>
    <property type="match status" value="1"/>
</dbReference>
<dbReference type="GO" id="GO:0005829">
    <property type="term" value="C:cytosol"/>
    <property type="evidence" value="ECO:0007669"/>
    <property type="project" value="TreeGrafter"/>
</dbReference>
<feature type="domain" description="Aminoacyl-transfer RNA synthetases class-II family profile" evidence="9">
    <location>
        <begin position="198"/>
        <end position="502"/>
    </location>
</feature>
<keyword evidence="2 7" id="KW-0479">Metal-binding</keyword>
<feature type="binding site" evidence="7">
    <location>
        <position position="420"/>
    </location>
    <ligand>
        <name>Mg(2+)</name>
        <dbReference type="ChEBI" id="CHEBI:18420"/>
        <label>1</label>
    </ligand>
</feature>
<dbReference type="CDD" id="cd00775">
    <property type="entry name" value="LysRS_core"/>
    <property type="match status" value="1"/>
</dbReference>
<evidence type="ECO:0000256" key="4">
    <source>
        <dbReference type="ARBA" id="ARBA00022840"/>
    </source>
</evidence>
<evidence type="ECO:0000256" key="6">
    <source>
        <dbReference type="ARBA" id="ARBA00048573"/>
    </source>
</evidence>
<dbReference type="CDD" id="cd04322">
    <property type="entry name" value="LysRS_N"/>
    <property type="match status" value="1"/>
</dbReference>
<dbReference type="Gene3D" id="2.40.50.140">
    <property type="entry name" value="Nucleic acid-binding proteins"/>
    <property type="match status" value="1"/>
</dbReference>
<comment type="similarity">
    <text evidence="7">Belongs to the class-II aminoacyl-tRNA synthetase family.</text>
</comment>
<dbReference type="InterPro" id="IPR004364">
    <property type="entry name" value="Aa-tRNA-synt_II"/>
</dbReference>
<keyword evidence="7 8" id="KW-0460">Magnesium</keyword>
<dbReference type="PRINTS" id="PR00982">
    <property type="entry name" value="TRNASYNTHLYS"/>
</dbReference>
<accession>A0A830GVY6</accession>
<protein>
    <recommendedName>
        <fullName evidence="7">Lysine--tRNA ligase</fullName>
        <ecNumber evidence="7">6.1.1.6</ecNumber>
    </recommendedName>
    <alternativeName>
        <fullName evidence="7">Lysyl-tRNA synthetase</fullName>
        <shortName evidence="7">LysRS</shortName>
    </alternativeName>
</protein>
<comment type="cofactor">
    <cofactor evidence="7 8">
        <name>Mg(2+)</name>
        <dbReference type="ChEBI" id="CHEBI:18420"/>
    </cofactor>
    <text evidence="7 8">Binds 3 Mg(2+) ions per subunit.</text>
</comment>
<evidence type="ECO:0000259" key="9">
    <source>
        <dbReference type="PROSITE" id="PS50862"/>
    </source>
</evidence>
<dbReference type="InterPro" id="IPR045864">
    <property type="entry name" value="aa-tRNA-synth_II/BPL/LPL"/>
</dbReference>
<feature type="binding site" evidence="7">
    <location>
        <position position="427"/>
    </location>
    <ligand>
        <name>Mg(2+)</name>
        <dbReference type="ChEBI" id="CHEBI:18420"/>
        <label>2</label>
    </ligand>
</feature>
<keyword evidence="5 7" id="KW-0030">Aminoacyl-tRNA synthetase</keyword>
<dbReference type="InterPro" id="IPR002313">
    <property type="entry name" value="Lys-tRNA-ligase_II"/>
</dbReference>
<dbReference type="SUPFAM" id="SSF50249">
    <property type="entry name" value="Nucleic acid-binding proteins"/>
    <property type="match status" value="1"/>
</dbReference>
<keyword evidence="11" id="KW-1185">Reference proteome</keyword>
<dbReference type="PANTHER" id="PTHR42918">
    <property type="entry name" value="LYSYL-TRNA SYNTHETASE"/>
    <property type="match status" value="1"/>
</dbReference>
<dbReference type="EMBL" id="BMNL01000004">
    <property type="protein sequence ID" value="GGP22380.1"/>
    <property type="molecule type" value="Genomic_DNA"/>
</dbReference>
<dbReference type="InterPro" id="IPR004365">
    <property type="entry name" value="NA-bd_OB_tRNA"/>
</dbReference>